<dbReference type="PROSITE" id="PS50157">
    <property type="entry name" value="ZINC_FINGER_C2H2_2"/>
    <property type="match status" value="2"/>
</dbReference>
<feature type="region of interest" description="Disordered" evidence="6">
    <location>
        <begin position="1791"/>
        <end position="1822"/>
    </location>
</feature>
<feature type="compositionally biased region" description="Polar residues" evidence="6">
    <location>
        <begin position="1564"/>
        <end position="1590"/>
    </location>
</feature>
<evidence type="ECO:0000313" key="8">
    <source>
        <dbReference type="EMBL" id="KAG7473161.1"/>
    </source>
</evidence>
<evidence type="ECO:0000259" key="7">
    <source>
        <dbReference type="PROSITE" id="PS50157"/>
    </source>
</evidence>
<feature type="region of interest" description="Disordered" evidence="6">
    <location>
        <begin position="1139"/>
        <end position="1158"/>
    </location>
</feature>
<feature type="compositionally biased region" description="Basic and acidic residues" evidence="6">
    <location>
        <begin position="352"/>
        <end position="367"/>
    </location>
</feature>
<feature type="compositionally biased region" description="Polar residues" evidence="6">
    <location>
        <begin position="1506"/>
        <end position="1516"/>
    </location>
</feature>
<keyword evidence="2" id="KW-0677">Repeat</keyword>
<feature type="region of interest" description="Disordered" evidence="6">
    <location>
        <begin position="183"/>
        <end position="217"/>
    </location>
</feature>
<feature type="compositionally biased region" description="Low complexity" evidence="6">
    <location>
        <begin position="191"/>
        <end position="217"/>
    </location>
</feature>
<organism evidence="8 9">
    <name type="scientific">Solea senegalensis</name>
    <name type="common">Senegalese sole</name>
    <dbReference type="NCBI Taxonomy" id="28829"/>
    <lineage>
        <taxon>Eukaryota</taxon>
        <taxon>Metazoa</taxon>
        <taxon>Chordata</taxon>
        <taxon>Craniata</taxon>
        <taxon>Vertebrata</taxon>
        <taxon>Euteleostomi</taxon>
        <taxon>Actinopterygii</taxon>
        <taxon>Neopterygii</taxon>
        <taxon>Teleostei</taxon>
        <taxon>Neoteleostei</taxon>
        <taxon>Acanthomorphata</taxon>
        <taxon>Carangaria</taxon>
        <taxon>Pleuronectiformes</taxon>
        <taxon>Pleuronectoidei</taxon>
        <taxon>Soleidae</taxon>
        <taxon>Solea</taxon>
    </lineage>
</organism>
<feature type="compositionally biased region" description="Polar residues" evidence="6">
    <location>
        <begin position="1666"/>
        <end position="1681"/>
    </location>
</feature>
<feature type="domain" description="C2H2-type" evidence="7">
    <location>
        <begin position="163"/>
        <end position="192"/>
    </location>
</feature>
<evidence type="ECO:0000256" key="4">
    <source>
        <dbReference type="ARBA" id="ARBA00022833"/>
    </source>
</evidence>
<feature type="compositionally biased region" description="Basic and acidic residues" evidence="6">
    <location>
        <begin position="272"/>
        <end position="282"/>
    </location>
</feature>
<keyword evidence="3 5" id="KW-0863">Zinc-finger</keyword>
<keyword evidence="4" id="KW-0862">Zinc</keyword>
<dbReference type="EMBL" id="JAGKHQ010000027">
    <property type="protein sequence ID" value="KAG7473161.1"/>
    <property type="molecule type" value="Genomic_DNA"/>
</dbReference>
<feature type="region of interest" description="Disordered" evidence="6">
    <location>
        <begin position="1666"/>
        <end position="1769"/>
    </location>
</feature>
<name>A0AAV6PMU4_SOLSE</name>
<feature type="compositionally biased region" description="Polar residues" evidence="6">
    <location>
        <begin position="324"/>
        <end position="338"/>
    </location>
</feature>
<feature type="compositionally biased region" description="Basic and acidic residues" evidence="6">
    <location>
        <begin position="375"/>
        <end position="385"/>
    </location>
</feature>
<evidence type="ECO:0000256" key="6">
    <source>
        <dbReference type="SAM" id="MobiDB-lite"/>
    </source>
</evidence>
<dbReference type="SMART" id="SM00355">
    <property type="entry name" value="ZnF_C2H2"/>
    <property type="match status" value="2"/>
</dbReference>
<evidence type="ECO:0000256" key="3">
    <source>
        <dbReference type="ARBA" id="ARBA00022771"/>
    </source>
</evidence>
<feature type="compositionally biased region" description="Basic and acidic residues" evidence="6">
    <location>
        <begin position="1682"/>
        <end position="1696"/>
    </location>
</feature>
<dbReference type="FunFam" id="3.30.160.60:FF:000100">
    <property type="entry name" value="Zinc finger 45-like"/>
    <property type="match status" value="1"/>
</dbReference>
<evidence type="ECO:0000256" key="2">
    <source>
        <dbReference type="ARBA" id="ARBA00022737"/>
    </source>
</evidence>
<gene>
    <name evidence="8" type="ORF">JOB18_003108</name>
</gene>
<accession>A0AAV6PMU4</accession>
<dbReference type="InterPro" id="IPR013087">
    <property type="entry name" value="Znf_C2H2_type"/>
</dbReference>
<dbReference type="PANTHER" id="PTHR47166">
    <property type="entry name" value="ZINC FINGER PROTEIN 831"/>
    <property type="match status" value="1"/>
</dbReference>
<comment type="caution">
    <text evidence="8">The sequence shown here is derived from an EMBL/GenBank/DDBJ whole genome shotgun (WGS) entry which is preliminary data.</text>
</comment>
<feature type="region of interest" description="Disordered" evidence="6">
    <location>
        <begin position="305"/>
        <end position="385"/>
    </location>
</feature>
<feature type="compositionally biased region" description="Polar residues" evidence="6">
    <location>
        <begin position="1697"/>
        <end position="1735"/>
    </location>
</feature>
<sequence length="1822" mass="198350">MSFAVALSVWVYEIQCIQVKNETVIRDLALVHHDSSSVTMETGKLGCAPVHIGSVAAQTERRMDIQAPLTAVYIHTVPTLPTQPYPQLPAAAQEPATLHLALPLTLHIAGGLQSPPGLNLTAAPPTAKPKSAGKHVCPHCGRDCMKPSVLEKHLRCHTGERPYPCTTCRVSFKTQSNLYKHKRTQAHARLSSESEQSSLGSLDSMSSSRETQMSSLSLDEHIEESGSMKKDAALSAPAEIMCADSATKVYSVKTQGYDLTPVNHKTASKENAMARKEEKPMMDNEQPLNVCRHLPLQRQKATLFSKQWESSVSRGKSQSHESTDSGFSESSDHYSSPGSVLPDHSMDSLTESNKEHLEETTDTHRSSEPGQGAQEPKDTAREQEQKTLEERISKLISENTAVVEDKQLENVRPRKTILSKQGSIDLPMPYTYKDSFHFDMRNSKTQNVGLQRNRMPGFYSSVPTQHSTTMEHATLTRSNSLPFNVTLLQPERSSTASSFQRDYLNLVRRGSSGQINPVGFATKPVNQQSSTHRPLVRQTAVDCNHATDGLFMNSSVEEASTSSLSCDGDGSDICGEPSNRKFRRKKAQKFAYDKWYMYGGGIFKKLYDTEKGVDNNALKGRKCTNLEHEGSQKRSSAASKETVTTGSMINITSSRPTVCHQGCPPAKQSVVSSVDLNVRTNPHYSSCSSLKTPIHRNLSLSVLPLSSVGSLVSHTTDSTCSIKTGALINDENCADATSHLCEAHVPSDRKKQRTDDKIASQLEMKTDSNTPTHLPRAVIGSAPEQETNFRYSSLQKNQERTQLKAALFSSYTMNANALPLSTLTPTSILSTANTSFLPKYQLKLPSAAQPDSNTSPHVVDKQSGADCCTFNSSLSAPTEQTCPSVTTPEKTSCDSVTSPLMQTCDLKKANAFCSTQAQPLLPCTATTLCQVETSQFVDIRTSSPTVVHRQFAGNRTNAACPQDFQTEECSTLLQPSKSASAQLPTPVASVVGNFPAICTTTTAKNQTCAAAGAAFSQFQLNSSPPLQHSQLLPVPDQLNPENRGHARQNTPNVPCHVVPFDQVQPTAHNVFHVHTADLQICLQIISDEQLALIAPQIERQAESSLSQRPAIEAAEGTQNKTQSCGTVGSSSEIREHLAVDGHQKESDQSESLPTLNTERPGLFGRAQLNIQMTEHNNSNQATVSAASKPPETLGLMLQSHKCSNLTETLSSSGDVVSTAASILHNAVQPGRDQPSQEEHGLSLNHCADEQLFLERRVSHGGLVVQSLSSQHKLNMTCLSLSSVNQNIMGSEPQSKESQQKLEIQGASCNVRIPESKGDALPSLQIGFNKAADVACADASVCLLSISKVTRQFNSPASICCSSPPETSLSQNPSKHEPKQSLVNSVLLSQTTLPDSQEVISSVHSEQQEEQFTSVSLNIEVERPKDTPSVLTSIQSPAAGLTEGDSLSECRAQKELQTWGPGQSDGANWRPKPSQEAGERNHQRIDGQRSEGAMLEDKNGGMKTDQVPGQKNNMELNCKNTLLSDVTKPEGEDTEVKVDSFKDPWLSEQHLSQTHSGMSEYYPLSPQQAPSTSNNLNVPPSGSQTSHFKSQQPPLEMNIYFSQHWENRIHIQRTQNTIDPNSSHFIKTHAQAKETNNSSSLVESSLLQTDLLHEDQMQDQSIQLRDTAGNNGTAASHSANKTLDSHKSPSLSVDKKTPSTTQHCQVTDSLQVSRSSVGWTGNTQASNTNMLSNKSGAPSKPCAYPEPEQHTEDQAPDEYTTHSSNSGRHDTASKYQSFFMASQLHAYHPAESLTSGVRPVQSCQDYTEDSSSSDDEGKLIIEL</sequence>
<feature type="region of interest" description="Disordered" evidence="6">
    <location>
        <begin position="1416"/>
        <end position="1444"/>
    </location>
</feature>
<reference evidence="8 9" key="1">
    <citation type="journal article" date="2021" name="Sci. Rep.">
        <title>Chromosome anchoring in Senegalese sole (Solea senegalensis) reveals sex-associated markers and genome rearrangements in flatfish.</title>
        <authorList>
            <person name="Guerrero-Cozar I."/>
            <person name="Gomez-Garrido J."/>
            <person name="Berbel C."/>
            <person name="Martinez-Blanch J.F."/>
            <person name="Alioto T."/>
            <person name="Claros M.G."/>
            <person name="Gagnaire P.A."/>
            <person name="Manchado M."/>
        </authorList>
    </citation>
    <scope>NUCLEOTIDE SEQUENCE [LARGE SCALE GENOMIC DNA]</scope>
    <source>
        <strain evidence="8">Sse05_10M</strain>
    </source>
</reference>
<dbReference type="PROSITE" id="PS00028">
    <property type="entry name" value="ZINC_FINGER_C2H2_1"/>
    <property type="match status" value="2"/>
</dbReference>
<feature type="compositionally biased region" description="Basic and acidic residues" evidence="6">
    <location>
        <begin position="1476"/>
        <end position="1499"/>
    </location>
</feature>
<keyword evidence="9" id="KW-1185">Reference proteome</keyword>
<dbReference type="Proteomes" id="UP000693946">
    <property type="component" value="Unassembled WGS sequence"/>
</dbReference>
<proteinExistence type="predicted"/>
<feature type="region of interest" description="Disordered" evidence="6">
    <location>
        <begin position="1456"/>
        <end position="1516"/>
    </location>
</feature>
<evidence type="ECO:0000256" key="5">
    <source>
        <dbReference type="PROSITE-ProRule" id="PRU00042"/>
    </source>
</evidence>
<evidence type="ECO:0000313" key="9">
    <source>
        <dbReference type="Proteomes" id="UP000693946"/>
    </source>
</evidence>
<feature type="domain" description="C2H2-type" evidence="7">
    <location>
        <begin position="135"/>
        <end position="162"/>
    </location>
</feature>
<dbReference type="GO" id="GO:0008270">
    <property type="term" value="F:zinc ion binding"/>
    <property type="evidence" value="ECO:0007669"/>
    <property type="project" value="UniProtKB-KW"/>
</dbReference>
<feature type="region of interest" description="Disordered" evidence="6">
    <location>
        <begin position="261"/>
        <end position="286"/>
    </location>
</feature>
<keyword evidence="1" id="KW-0479">Metal-binding</keyword>
<evidence type="ECO:0000256" key="1">
    <source>
        <dbReference type="ARBA" id="ARBA00022723"/>
    </source>
</evidence>
<dbReference type="PANTHER" id="PTHR47166:SF1">
    <property type="entry name" value="ZINC FINGER PROTEIN 831"/>
    <property type="match status" value="1"/>
</dbReference>
<feature type="region of interest" description="Disordered" evidence="6">
    <location>
        <begin position="1548"/>
        <end position="1590"/>
    </location>
</feature>
<protein>
    <submittedName>
        <fullName evidence="8">Zinc finger protein 831 isoform X1</fullName>
    </submittedName>
</protein>
<feature type="compositionally biased region" description="Polar residues" evidence="6">
    <location>
        <begin position="305"/>
        <end position="316"/>
    </location>
</feature>